<evidence type="ECO:0000313" key="2">
    <source>
        <dbReference type="RefSeq" id="XP_012975022.2"/>
    </source>
</evidence>
<dbReference type="InterPro" id="IPR029032">
    <property type="entry name" value="AhpD-like"/>
</dbReference>
<dbReference type="eggNOG" id="ENOG502QRWD">
    <property type="taxonomic scope" value="Eukaryota"/>
</dbReference>
<protein>
    <submittedName>
        <fullName evidence="2">Uncharacterized protein LOC101832299</fullName>
    </submittedName>
</protein>
<reference evidence="2" key="1">
    <citation type="submission" date="2025-08" db="UniProtKB">
        <authorList>
            <consortium name="RefSeq"/>
        </authorList>
    </citation>
    <scope>IDENTIFICATION</scope>
    <source>
        <tissue evidence="2">Liver</tissue>
    </source>
</reference>
<dbReference type="KEGG" id="maua:101832299"/>
<dbReference type="OrthoDB" id="10040445at2759"/>
<dbReference type="AlphaFoldDB" id="A0A1U8C6D1"/>
<name>A0A1U8C6D1_MESAU</name>
<dbReference type="RefSeq" id="XP_012975022.2">
    <property type="nucleotide sequence ID" value="XM_013119568.3"/>
</dbReference>
<proteinExistence type="predicted"/>
<evidence type="ECO:0000313" key="1">
    <source>
        <dbReference type="Proteomes" id="UP000886700"/>
    </source>
</evidence>
<keyword evidence="1" id="KW-1185">Reference proteome</keyword>
<dbReference type="Proteomes" id="UP000886700">
    <property type="component" value="Unplaced"/>
</dbReference>
<dbReference type="NCBIfam" id="TIGR01926">
    <property type="entry name" value="peroxid_rel"/>
    <property type="match status" value="1"/>
</dbReference>
<dbReference type="InterPro" id="IPR010195">
    <property type="entry name" value="Uncharacterised_peroxidase-rel"/>
</dbReference>
<dbReference type="PANTHER" id="PTHR35446">
    <property type="entry name" value="SI:CH211-175M2.5"/>
    <property type="match status" value="1"/>
</dbReference>
<dbReference type="Gene3D" id="1.20.5.810">
    <property type="entry name" value="AhpD-like"/>
    <property type="match status" value="1"/>
</dbReference>
<sequence length="246" mass="28585">MSVLRLLGVLRQPSLHLLTSKVWNKLPVMTLNSFLFEDEKEENSKPIGRYPVPYKKDLPFDIVELMEEMEKTTGFLPNVFKVLAYRPLEFRAYFAYFNAIYNKETGRLSKADKELIIIVISLDVRCLYSVVVHSALYRLYSKNPVLSEQVCINWRKSDLPPREKAMVEFALAISQADDITDDHFKKLEMHGFNRDDAWDIATITAFYAMANRLIHFIDITPNKGYYSLGRNNDNKQTENEFTAPKV</sequence>
<dbReference type="GeneID" id="101832299"/>
<dbReference type="Gene3D" id="1.20.1290.10">
    <property type="entry name" value="AhpD-like"/>
    <property type="match status" value="1"/>
</dbReference>
<dbReference type="SUPFAM" id="SSF69118">
    <property type="entry name" value="AhpD-like"/>
    <property type="match status" value="1"/>
</dbReference>
<dbReference type="PANTHER" id="PTHR35446:SF2">
    <property type="entry name" value="CARBOXYMUCONOLACTONE DECARBOXYLASE-LIKE DOMAIN-CONTAINING PROTEIN"/>
    <property type="match status" value="1"/>
</dbReference>
<gene>
    <name evidence="2" type="primary">LOC101832299</name>
</gene>
<accession>A0A1U8C6D1</accession>
<organism evidence="1 2">
    <name type="scientific">Mesocricetus auratus</name>
    <name type="common">Golden hamster</name>
    <dbReference type="NCBI Taxonomy" id="10036"/>
    <lineage>
        <taxon>Eukaryota</taxon>
        <taxon>Metazoa</taxon>
        <taxon>Chordata</taxon>
        <taxon>Craniata</taxon>
        <taxon>Vertebrata</taxon>
        <taxon>Euteleostomi</taxon>
        <taxon>Mammalia</taxon>
        <taxon>Eutheria</taxon>
        <taxon>Euarchontoglires</taxon>
        <taxon>Glires</taxon>
        <taxon>Rodentia</taxon>
        <taxon>Myomorpha</taxon>
        <taxon>Muroidea</taxon>
        <taxon>Cricetidae</taxon>
        <taxon>Cricetinae</taxon>
        <taxon>Mesocricetus</taxon>
    </lineage>
</organism>